<name>A0A8X6QWU6_NEPPI</name>
<reference evidence="3" key="1">
    <citation type="submission" date="2020-08" db="EMBL/GenBank/DDBJ databases">
        <title>Multicomponent nature underlies the extraordinary mechanical properties of spider dragline silk.</title>
        <authorList>
            <person name="Kono N."/>
            <person name="Nakamura H."/>
            <person name="Mori M."/>
            <person name="Yoshida Y."/>
            <person name="Ohtoshi R."/>
            <person name="Malay A.D."/>
            <person name="Moran D.A.P."/>
            <person name="Tomita M."/>
            <person name="Numata K."/>
            <person name="Arakawa K."/>
        </authorList>
    </citation>
    <scope>NUCLEOTIDE SEQUENCE</scope>
</reference>
<feature type="domain" description="Serine aminopeptidase S33" evidence="2">
    <location>
        <begin position="2"/>
        <end position="105"/>
    </location>
</feature>
<feature type="chain" id="PRO_5036504862" description="Serine aminopeptidase S33 domain-containing protein" evidence="1">
    <location>
        <begin position="19"/>
        <end position="158"/>
    </location>
</feature>
<dbReference type="InterPro" id="IPR022742">
    <property type="entry name" value="Hydrolase_4"/>
</dbReference>
<dbReference type="Pfam" id="PF12146">
    <property type="entry name" value="Hydrolase_4"/>
    <property type="match status" value="1"/>
</dbReference>
<dbReference type="InterPro" id="IPR051044">
    <property type="entry name" value="MAG_DAG_Lipase"/>
</dbReference>
<keyword evidence="1" id="KW-0732">Signal</keyword>
<dbReference type="SUPFAM" id="SSF53474">
    <property type="entry name" value="alpha/beta-Hydrolases"/>
    <property type="match status" value="1"/>
</dbReference>
<evidence type="ECO:0000313" key="4">
    <source>
        <dbReference type="Proteomes" id="UP000887013"/>
    </source>
</evidence>
<evidence type="ECO:0000259" key="2">
    <source>
        <dbReference type="Pfam" id="PF12146"/>
    </source>
</evidence>
<gene>
    <name evidence="3" type="ORF">NPIL_448131</name>
</gene>
<proteinExistence type="predicted"/>
<dbReference type="Proteomes" id="UP000887013">
    <property type="component" value="Unassembled WGS sequence"/>
</dbReference>
<dbReference type="EMBL" id="BMAW01038318">
    <property type="protein sequence ID" value="GFU51716.1"/>
    <property type="molecule type" value="Genomic_DNA"/>
</dbReference>
<dbReference type="OrthoDB" id="194865at2759"/>
<dbReference type="AlphaFoldDB" id="A0A8X6QWU6"/>
<evidence type="ECO:0000256" key="1">
    <source>
        <dbReference type="SAM" id="SignalP"/>
    </source>
</evidence>
<dbReference type="PANTHER" id="PTHR11614">
    <property type="entry name" value="PHOSPHOLIPASE-RELATED"/>
    <property type="match status" value="1"/>
</dbReference>
<keyword evidence="4" id="KW-1185">Reference proteome</keyword>
<evidence type="ECO:0000313" key="3">
    <source>
        <dbReference type="EMBL" id="GFU51716.1"/>
    </source>
</evidence>
<feature type="signal peptide" evidence="1">
    <location>
        <begin position="1"/>
        <end position="18"/>
    </location>
</feature>
<comment type="caution">
    <text evidence="3">The sequence shown here is derived from an EMBL/GenBank/DDBJ whole genome shotgun (WGS) entry which is preliminary data.</text>
</comment>
<dbReference type="Gene3D" id="3.40.50.1820">
    <property type="entry name" value="alpha/beta hydrolase"/>
    <property type="match status" value="1"/>
</dbReference>
<sequence>TALAKILRWIAPQFPVAALDLSLVCSCPEKVKKMEEDPLRFHGFCKAGFGASLVDACKEIQKRIPSITFPFVIYQGEDDKLCIPEGAALLYEKAASEDKTIRSLKTSAYLTSFSYLTDLTSSVLSDDFNLGFVTYVAEFASVAVKYSKATQNEGLTFF</sequence>
<accession>A0A8X6QWU6</accession>
<feature type="non-terminal residue" evidence="3">
    <location>
        <position position="1"/>
    </location>
</feature>
<dbReference type="InterPro" id="IPR029058">
    <property type="entry name" value="AB_hydrolase_fold"/>
</dbReference>
<protein>
    <recommendedName>
        <fullName evidence="2">Serine aminopeptidase S33 domain-containing protein</fullName>
    </recommendedName>
</protein>
<organism evidence="3 4">
    <name type="scientific">Nephila pilipes</name>
    <name type="common">Giant wood spider</name>
    <name type="synonym">Nephila maculata</name>
    <dbReference type="NCBI Taxonomy" id="299642"/>
    <lineage>
        <taxon>Eukaryota</taxon>
        <taxon>Metazoa</taxon>
        <taxon>Ecdysozoa</taxon>
        <taxon>Arthropoda</taxon>
        <taxon>Chelicerata</taxon>
        <taxon>Arachnida</taxon>
        <taxon>Araneae</taxon>
        <taxon>Araneomorphae</taxon>
        <taxon>Entelegynae</taxon>
        <taxon>Araneoidea</taxon>
        <taxon>Nephilidae</taxon>
        <taxon>Nephila</taxon>
    </lineage>
</organism>